<evidence type="ECO:0000313" key="5">
    <source>
        <dbReference type="Proteomes" id="UP000663852"/>
    </source>
</evidence>
<dbReference type="CDD" id="cd05930">
    <property type="entry name" value="A_NRPS"/>
    <property type="match status" value="1"/>
</dbReference>
<proteinExistence type="predicted"/>
<dbReference type="Gene3D" id="3.30.559.10">
    <property type="entry name" value="Chloramphenicol acetyltransferase-like domain"/>
    <property type="match status" value="2"/>
</dbReference>
<dbReference type="PANTHER" id="PTHR45527">
    <property type="entry name" value="NONRIBOSOMAL PEPTIDE SYNTHETASE"/>
    <property type="match status" value="1"/>
</dbReference>
<organism evidence="4 5">
    <name type="scientific">Adineta ricciae</name>
    <name type="common">Rotifer</name>
    <dbReference type="NCBI Taxonomy" id="249248"/>
    <lineage>
        <taxon>Eukaryota</taxon>
        <taxon>Metazoa</taxon>
        <taxon>Spiralia</taxon>
        <taxon>Gnathifera</taxon>
        <taxon>Rotifera</taxon>
        <taxon>Eurotatoria</taxon>
        <taxon>Bdelloidea</taxon>
        <taxon>Adinetida</taxon>
        <taxon>Adinetidae</taxon>
        <taxon>Adineta</taxon>
    </lineage>
</organism>
<dbReference type="PANTHER" id="PTHR45527:SF1">
    <property type="entry name" value="FATTY ACID SYNTHASE"/>
    <property type="match status" value="1"/>
</dbReference>
<dbReference type="Pfam" id="PF13193">
    <property type="entry name" value="AMP-binding_C"/>
    <property type="match status" value="1"/>
</dbReference>
<dbReference type="SUPFAM" id="SSF56801">
    <property type="entry name" value="Acetyl-CoA synthetase-like"/>
    <property type="match status" value="1"/>
</dbReference>
<dbReference type="InterPro" id="IPR009081">
    <property type="entry name" value="PP-bd_ACP"/>
</dbReference>
<dbReference type="InterPro" id="IPR000873">
    <property type="entry name" value="AMP-dep_synth/lig_dom"/>
</dbReference>
<name>A0A815T875_ADIRI</name>
<evidence type="ECO:0000313" key="4">
    <source>
        <dbReference type="EMBL" id="CAF1502940.1"/>
    </source>
</evidence>
<dbReference type="SUPFAM" id="SSF52777">
    <property type="entry name" value="CoA-dependent acyltransferases"/>
    <property type="match status" value="4"/>
</dbReference>
<dbReference type="Pfam" id="PF00501">
    <property type="entry name" value="AMP-binding"/>
    <property type="match status" value="1"/>
</dbReference>
<dbReference type="SUPFAM" id="SSF47336">
    <property type="entry name" value="ACP-like"/>
    <property type="match status" value="1"/>
</dbReference>
<feature type="domain" description="Carrier" evidence="3">
    <location>
        <begin position="981"/>
        <end position="1059"/>
    </location>
</feature>
<gene>
    <name evidence="4" type="ORF">EDS130_LOCUS42748</name>
</gene>
<dbReference type="GO" id="GO:0043041">
    <property type="term" value="P:amino acid activation for nonribosomal peptide biosynthetic process"/>
    <property type="evidence" value="ECO:0007669"/>
    <property type="project" value="TreeGrafter"/>
</dbReference>
<dbReference type="Pfam" id="PF00550">
    <property type="entry name" value="PP-binding"/>
    <property type="match status" value="1"/>
</dbReference>
<dbReference type="Proteomes" id="UP000663852">
    <property type="component" value="Unassembled WGS sequence"/>
</dbReference>
<dbReference type="InterPro" id="IPR042099">
    <property type="entry name" value="ANL_N_sf"/>
</dbReference>
<dbReference type="Gene3D" id="3.30.559.30">
    <property type="entry name" value="Nonribosomal peptide synthetase, condensation domain"/>
    <property type="match status" value="2"/>
</dbReference>
<sequence>MPFVYRLTTAHTLSPEHLRRALQHIIRRHQALRTSILLDAENDLFIQHIMSEEQGQNNTFSFVESTYETDEQLKNIVHDEQTNCHHFDLSRGVVFRFHIVYHKQKPSSEVLSMNDVLIFNFHHAIFDLASMDIFLDDLNRAYTTGQLANDDRPALRYLDYATIEQRMPMTGAEMFWLDVLHNCNIDQPLPLPYDRYRVVNEHATGHETSISFAFDADVSHDLLTYASTKQVTLQHLALATYYAFLFKLTSGEKDLCIGMSSDGRYRDELRSIIGLFESVIPLRCQLDPHWSLRRLLDVVCDVATKSMKYSYFPLRRILNQHQHASAPTFLRVLFDFQSDESKHKQQQQQQHKKDVLIGDAQLHCVSTCAKWNRYVSVNELDLSFSIQHDIAHTHGLICTIDASLDLFYETTVDKMAHRFGTMLQQLFLSPNDEQMERPIYELSLMSVDERIMMMSMNNTQVAFPCVSCIHHEFAFQAMQHSQKVAVELDEQSLTYSELLYSAQLLSLHLLNSHRILPGEIICQCVERSLSMVIGMMAIEMAGDVYCPLSARDPQHRLHLLIEETQSRLVFAHWLTKNKFNSGIVLVNIDSVVLNRYSRSDGEADDLSGVSVSPGDIAYTIFTSGSTGVPKAAQVRHENFTKCIRSLNYIDSFSGKDTIVQMSRCSFDIHVQEILGAWMVGATLVMLRPHGTVDFDYLSRIVETKQVSYMHTVPSLIQNFFVFLRENQKGKVLKTLRSLCSIGEVLSVKVGDLVSNMDIPQCLVWNLYGPAETTIVSTFHCLNGSSIGQDSIPIGTPLSDYRCLVLNDLFQSVTMSQVGELCIGGAGVFAGYLGRDDLTQKALVHINDEVYYRTGDLVKIDCNGRLHYQGRKDHQVKLHGQRIELGEIERCLLSSSISACVVIKWGDDHLVAYVQSSSATNKKQLREYCQSHLPPHMIPSLFIFLDKLPLNANGKIDRKLLPSPDLSDFSSADVDVDVEYKLPRNEIESTVHEIWCETFQRKQISIDTNLFDIGGHSLLLVQLYRRYRAKFRFQTKAVTTANLFKHPTIAEHAHLIHEAIGKTQTADDFRWPALYLTQAMASFAQERIFLDEEIRFSFSHTRFTYVMPSLYRLASVNTNDFLSITRLHDALRRVIIKHSSLRTALYHDADGNIIQRSIDVRTNDAQWDTYKFSVRDVPHDDQQTNEVISEILNQSDLFDLSKGHVINCHVLRRHRPQNRIPNYDDDILKNDDLILFSVHHAFFDGASTLLFIRELSLAYENTTLSSTDENKLTYIDYSVHERLLDMTVSRNFWRSQLEGYNLEQRLSLPVDRHRTSVDERSGLACTAEIVFDDEMLISFLDYASVHHLTLFQLGLSLFYVFLFKLTHGQTDLCISSLNANRYRSELENMIGMFVSTLPFRVQLDGAWLFDEVLQYVKEKSLSIYEHSFYPLQTIVTDFHLNLSNIGFLETMFEFVSVAASDQRFSFGGVTFQELVVEPSYEVVKFDFSASFVYNPLWTEKKLSCSLLSSNIFDRASINKIAQRFKHFIRQLLVRSSIMRETSSPNKSIDELCLMLPEEIAELQETIFTYSGKITKEGKYTYSYGNLLLRFVTGSSI</sequence>
<evidence type="ECO:0000256" key="1">
    <source>
        <dbReference type="ARBA" id="ARBA00022450"/>
    </source>
</evidence>
<dbReference type="Pfam" id="PF00668">
    <property type="entry name" value="Condensation"/>
    <property type="match status" value="2"/>
</dbReference>
<dbReference type="InterPro" id="IPR045851">
    <property type="entry name" value="AMP-bd_C_sf"/>
</dbReference>
<dbReference type="GO" id="GO:0003824">
    <property type="term" value="F:catalytic activity"/>
    <property type="evidence" value="ECO:0007669"/>
    <property type="project" value="InterPro"/>
</dbReference>
<dbReference type="GO" id="GO:0005737">
    <property type="term" value="C:cytoplasm"/>
    <property type="evidence" value="ECO:0007669"/>
    <property type="project" value="TreeGrafter"/>
</dbReference>
<comment type="caution">
    <text evidence="4">The sequence shown here is derived from an EMBL/GenBank/DDBJ whole genome shotgun (WGS) entry which is preliminary data.</text>
</comment>
<reference evidence="4" key="1">
    <citation type="submission" date="2021-02" db="EMBL/GenBank/DDBJ databases">
        <authorList>
            <person name="Nowell W R."/>
        </authorList>
    </citation>
    <scope>NUCLEOTIDE SEQUENCE</scope>
</reference>
<dbReference type="InterPro" id="IPR036736">
    <property type="entry name" value="ACP-like_sf"/>
</dbReference>
<accession>A0A815T875</accession>
<dbReference type="InterPro" id="IPR025110">
    <property type="entry name" value="AMP-bd_C"/>
</dbReference>
<dbReference type="Gene3D" id="3.40.50.12780">
    <property type="entry name" value="N-terminal domain of ligase-like"/>
    <property type="match status" value="1"/>
</dbReference>
<evidence type="ECO:0000259" key="3">
    <source>
        <dbReference type="PROSITE" id="PS50075"/>
    </source>
</evidence>
<keyword evidence="2" id="KW-0597">Phosphoprotein</keyword>
<dbReference type="Gene3D" id="3.30.300.30">
    <property type="match status" value="1"/>
</dbReference>
<dbReference type="Gene3D" id="1.10.1200.10">
    <property type="entry name" value="ACP-like"/>
    <property type="match status" value="1"/>
</dbReference>
<dbReference type="PROSITE" id="PS50075">
    <property type="entry name" value="CARRIER"/>
    <property type="match status" value="1"/>
</dbReference>
<dbReference type="OrthoDB" id="416786at2759"/>
<dbReference type="GO" id="GO:0031177">
    <property type="term" value="F:phosphopantetheine binding"/>
    <property type="evidence" value="ECO:0007669"/>
    <property type="project" value="TreeGrafter"/>
</dbReference>
<dbReference type="EMBL" id="CAJNOJ010000644">
    <property type="protein sequence ID" value="CAF1502940.1"/>
    <property type="molecule type" value="Genomic_DNA"/>
</dbReference>
<evidence type="ECO:0000256" key="2">
    <source>
        <dbReference type="ARBA" id="ARBA00022553"/>
    </source>
</evidence>
<keyword evidence="1" id="KW-0596">Phosphopantetheine</keyword>
<dbReference type="InterPro" id="IPR023213">
    <property type="entry name" value="CAT-like_dom_sf"/>
</dbReference>
<protein>
    <recommendedName>
        <fullName evidence="3">Carrier domain-containing protein</fullName>
    </recommendedName>
</protein>
<dbReference type="GO" id="GO:0044550">
    <property type="term" value="P:secondary metabolite biosynthetic process"/>
    <property type="evidence" value="ECO:0007669"/>
    <property type="project" value="TreeGrafter"/>
</dbReference>
<dbReference type="InterPro" id="IPR001242">
    <property type="entry name" value="Condensation_dom"/>
</dbReference>